<accession>A0ABP3IQZ5</accession>
<reference evidence="2" key="1">
    <citation type="journal article" date="2019" name="Int. J. Syst. Evol. Microbiol.">
        <title>The Global Catalogue of Microorganisms (GCM) 10K type strain sequencing project: providing services to taxonomists for standard genome sequencing and annotation.</title>
        <authorList>
            <consortium name="The Broad Institute Genomics Platform"/>
            <consortium name="The Broad Institute Genome Sequencing Center for Infectious Disease"/>
            <person name="Wu L."/>
            <person name="Ma J."/>
        </authorList>
    </citation>
    <scope>NUCLEOTIDE SEQUENCE [LARGE SCALE GENOMIC DNA]</scope>
    <source>
        <strain evidence="2">JCM 4788</strain>
    </source>
</reference>
<dbReference type="RefSeq" id="WP_344026859.1">
    <property type="nucleotide sequence ID" value="NZ_BAAABX010000048.1"/>
</dbReference>
<dbReference type="Proteomes" id="UP001500879">
    <property type="component" value="Unassembled WGS sequence"/>
</dbReference>
<evidence type="ECO:0000313" key="1">
    <source>
        <dbReference type="EMBL" id="GAA0417102.1"/>
    </source>
</evidence>
<sequence length="113" mass="12611">MRLLPHLTKLTAPTRRCLHAAARPHDPSYRAGHDCPRLQLTLRDGTERDYLLDDPGGCPRPEAPYVAYDPYVHLAYILARQGRDADWLARFVDLPLPAAQRIAEAAALTTADV</sequence>
<dbReference type="EMBL" id="BAAABX010000048">
    <property type="protein sequence ID" value="GAA0417102.1"/>
    <property type="molecule type" value="Genomic_DNA"/>
</dbReference>
<evidence type="ECO:0000313" key="2">
    <source>
        <dbReference type="Proteomes" id="UP001500879"/>
    </source>
</evidence>
<gene>
    <name evidence="1" type="ORF">GCM10010357_43090</name>
</gene>
<name>A0ABP3IQZ5_9ACTN</name>
<proteinExistence type="predicted"/>
<protein>
    <submittedName>
        <fullName evidence="1">Uncharacterized protein</fullName>
    </submittedName>
</protein>
<comment type="caution">
    <text evidence="1">The sequence shown here is derived from an EMBL/GenBank/DDBJ whole genome shotgun (WGS) entry which is preliminary data.</text>
</comment>
<organism evidence="1 2">
    <name type="scientific">Streptomyces luteireticuli</name>
    <dbReference type="NCBI Taxonomy" id="173858"/>
    <lineage>
        <taxon>Bacteria</taxon>
        <taxon>Bacillati</taxon>
        <taxon>Actinomycetota</taxon>
        <taxon>Actinomycetes</taxon>
        <taxon>Kitasatosporales</taxon>
        <taxon>Streptomycetaceae</taxon>
        <taxon>Streptomyces</taxon>
    </lineage>
</organism>
<keyword evidence="2" id="KW-1185">Reference proteome</keyword>